<sequence length="211" mass="23620">MTKYISVLQLKGGVGKTTIAANLAGYFLSKSKKVLAVDADMKQGTLSAWSSMVEDKNFQSGSTFSLSELINLLKESDEKFDIVIVDLPPRLEDLARSSLLFSDLVLLPVTTSAPDFWAASDISELIEAAKSEKPDIKLRLVWNKFKPTKRRLELKDQVNKELGHDEIKQPLSDYIAYSDVMGMGTWVGAYNHPKAKSEFLEFSKEIEKLIK</sequence>
<gene>
    <name evidence="2" type="ORF">DJ533_00365</name>
</gene>
<dbReference type="OrthoDB" id="69313at2"/>
<dbReference type="KEGG" id="adv:DJ533_00365"/>
<dbReference type="AlphaFoldDB" id="A0A2S2F861"/>
<dbReference type="STRING" id="1871111.GCA_001704615_00879"/>
<dbReference type="CDD" id="cd02042">
    <property type="entry name" value="ParAB_family"/>
    <property type="match status" value="1"/>
</dbReference>
<evidence type="ECO:0000259" key="1">
    <source>
        <dbReference type="Pfam" id="PF01656"/>
    </source>
</evidence>
<dbReference type="InterPro" id="IPR002586">
    <property type="entry name" value="CobQ/CobB/MinD/ParA_Nub-bd_dom"/>
</dbReference>
<proteinExistence type="predicted"/>
<dbReference type="EMBL" id="CP029389">
    <property type="protein sequence ID" value="AWL27171.1"/>
    <property type="molecule type" value="Genomic_DNA"/>
</dbReference>
<geneLocation type="plasmid" evidence="2 3">
    <name>p1_010030</name>
</geneLocation>
<dbReference type="PANTHER" id="PTHR13696">
    <property type="entry name" value="P-LOOP CONTAINING NUCLEOSIDE TRIPHOSPHATE HYDROLASE"/>
    <property type="match status" value="1"/>
</dbReference>
<organism evidence="2 3">
    <name type="scientific">Acinetobacter defluvii</name>
    <dbReference type="NCBI Taxonomy" id="1871111"/>
    <lineage>
        <taxon>Bacteria</taxon>
        <taxon>Pseudomonadati</taxon>
        <taxon>Pseudomonadota</taxon>
        <taxon>Gammaproteobacteria</taxon>
        <taxon>Moraxellales</taxon>
        <taxon>Moraxellaceae</taxon>
        <taxon>Acinetobacter</taxon>
    </lineage>
</organism>
<feature type="domain" description="CobQ/CobB/MinD/ParA nucleotide binding" evidence="1">
    <location>
        <begin position="5"/>
        <end position="177"/>
    </location>
</feature>
<dbReference type="Pfam" id="PF01656">
    <property type="entry name" value="CbiA"/>
    <property type="match status" value="1"/>
</dbReference>
<keyword evidence="3" id="KW-1185">Reference proteome</keyword>
<dbReference type="SUPFAM" id="SSF52540">
    <property type="entry name" value="P-loop containing nucleoside triphosphate hydrolases"/>
    <property type="match status" value="1"/>
</dbReference>
<reference evidence="2" key="1">
    <citation type="submission" date="2019-08" db="EMBL/GenBank/DDBJ databases">
        <title>The complete genome of Acinetobacter defluvii strain WCHAD010030.</title>
        <authorList>
            <person name="Hu Y."/>
            <person name="Qin J."/>
            <person name="Feng Y."/>
            <person name="Zong Z."/>
        </authorList>
    </citation>
    <scope>NUCLEOTIDE SEQUENCE</scope>
    <source>
        <strain evidence="2">WCHA30</strain>
        <plasmid evidence="2">p1_010030</plasmid>
    </source>
</reference>
<protein>
    <submittedName>
        <fullName evidence="2">ParA family protein</fullName>
    </submittedName>
</protein>
<dbReference type="InterPro" id="IPR050678">
    <property type="entry name" value="DNA_Partitioning_ATPase"/>
</dbReference>
<keyword evidence="2" id="KW-0614">Plasmid</keyword>
<dbReference type="RefSeq" id="WP_065994761.1">
    <property type="nucleotide sequence ID" value="NZ_CP029389.2"/>
</dbReference>
<accession>A0A2S2F861</accession>
<dbReference type="PIRSF" id="PIRSF009320">
    <property type="entry name" value="Nuc_binding_HP_1000"/>
    <property type="match status" value="1"/>
</dbReference>
<evidence type="ECO:0000313" key="3">
    <source>
        <dbReference type="Proteomes" id="UP000245977"/>
    </source>
</evidence>
<dbReference type="InterPro" id="IPR027417">
    <property type="entry name" value="P-loop_NTPase"/>
</dbReference>
<evidence type="ECO:0000313" key="2">
    <source>
        <dbReference type="EMBL" id="AWL27171.1"/>
    </source>
</evidence>
<dbReference type="PANTHER" id="PTHR13696:SF99">
    <property type="entry name" value="COBYRINIC ACID AC-DIAMIDE SYNTHASE"/>
    <property type="match status" value="1"/>
</dbReference>
<dbReference type="Gene3D" id="3.40.50.300">
    <property type="entry name" value="P-loop containing nucleotide triphosphate hydrolases"/>
    <property type="match status" value="1"/>
</dbReference>
<name>A0A2S2F861_9GAMM</name>
<dbReference type="Proteomes" id="UP000245977">
    <property type="component" value="Plasmid p1_010030"/>
</dbReference>